<evidence type="ECO:0000313" key="2">
    <source>
        <dbReference type="Proteomes" id="UP001162060"/>
    </source>
</evidence>
<accession>A0AAV1VM86</accession>
<dbReference type="Proteomes" id="UP001162060">
    <property type="component" value="Unassembled WGS sequence"/>
</dbReference>
<protein>
    <submittedName>
        <fullName evidence="1">Uncharacterized protein</fullName>
    </submittedName>
</protein>
<organism evidence="1 2">
    <name type="scientific">Peronospora matthiolae</name>
    <dbReference type="NCBI Taxonomy" id="2874970"/>
    <lineage>
        <taxon>Eukaryota</taxon>
        <taxon>Sar</taxon>
        <taxon>Stramenopiles</taxon>
        <taxon>Oomycota</taxon>
        <taxon>Peronosporomycetes</taxon>
        <taxon>Peronosporales</taxon>
        <taxon>Peronosporaceae</taxon>
        <taxon>Peronospora</taxon>
    </lineage>
</organism>
<comment type="caution">
    <text evidence="1">The sequence shown here is derived from an EMBL/GenBank/DDBJ whole genome shotgun (WGS) entry which is preliminary data.</text>
</comment>
<dbReference type="EMBL" id="CAKLBY020000378">
    <property type="protein sequence ID" value="CAK7947340.1"/>
    <property type="molecule type" value="Genomic_DNA"/>
</dbReference>
<evidence type="ECO:0000313" key="1">
    <source>
        <dbReference type="EMBL" id="CAK7947340.1"/>
    </source>
</evidence>
<gene>
    <name evidence="1" type="ORF">PM001_LOCUS32490</name>
</gene>
<name>A0AAV1VM86_9STRA</name>
<reference evidence="1" key="1">
    <citation type="submission" date="2024-01" db="EMBL/GenBank/DDBJ databases">
        <authorList>
            <person name="Webb A."/>
        </authorList>
    </citation>
    <scope>NUCLEOTIDE SEQUENCE</scope>
    <source>
        <strain evidence="1">Pm1</strain>
    </source>
</reference>
<proteinExistence type="predicted"/>
<dbReference type="AlphaFoldDB" id="A0AAV1VM86"/>
<sequence length="168" mass="18386">MFVRAAVTPSIDQPVSHLLLSPAPVEIDYEAMETDGLLSENGYRVWRGLHRDWRIFDLILLLVGAPLCVNVVCTDRPRTPPACIQVDKDATFCCCCVDHFVTDRAIDRLSIDESAGGGAKRRRTRVEVAALLLLAGPPPVSRQPEDKLRSERPTGRSIAVAAVGLAIE</sequence>